<dbReference type="KEGG" id="lmoi:VV02_00830"/>
<sequence length="221" mass="24245">MSASSTAIWHVSWVPSIATLVAVLTALTSIAAVYTQRQPYRRAKAAVEMQKLLKEADSAPEDIEAWKRHTSKLVTRARVGPGPRWRRGFFTVLLVAYSVFALIGLVVFGTGVFELARLGISGDGPVEIVLGSIAMCVGGATVWAAQELRATELTPAVVAKLRLKAARNIMRRRKIQTYSSRRARVIDHVIPPRSAQADQQRRERAKAQKLSAKADSCLGRE</sequence>
<protein>
    <submittedName>
        <fullName evidence="3">Uncharacterized protein</fullName>
    </submittedName>
</protein>
<evidence type="ECO:0000256" key="1">
    <source>
        <dbReference type="SAM" id="MobiDB-lite"/>
    </source>
</evidence>
<proteinExistence type="predicted"/>
<keyword evidence="4" id="KW-1185">Reference proteome</keyword>
<accession>A0A0K1JDU9</accession>
<reference evidence="3 4" key="1">
    <citation type="submission" date="2015-03" db="EMBL/GenBank/DDBJ databases">
        <title>Luteipulveratus halotolerans sp. nov., a novel actinobacterium (Dermacoccaceae) from Sarawak, Malaysia.</title>
        <authorList>
            <person name="Juboi H."/>
            <person name="Basik A."/>
            <person name="Shamsul S.S."/>
            <person name="Arnold P."/>
            <person name="Schmitt E.K."/>
            <person name="Sanglier J.-J."/>
            <person name="Yeo T."/>
        </authorList>
    </citation>
    <scope>NUCLEOTIDE SEQUENCE [LARGE SCALE GENOMIC DNA]</scope>
    <source>
        <strain evidence="3 4">MN07-A0370</strain>
    </source>
</reference>
<dbReference type="RefSeq" id="WP_052589290.1">
    <property type="nucleotide sequence ID" value="NZ_CP011112.1"/>
</dbReference>
<dbReference type="AlphaFoldDB" id="A0A0K1JDU9"/>
<keyword evidence="2" id="KW-1133">Transmembrane helix</keyword>
<feature type="transmembrane region" description="Helical" evidence="2">
    <location>
        <begin position="88"/>
        <end position="108"/>
    </location>
</feature>
<feature type="region of interest" description="Disordered" evidence="1">
    <location>
        <begin position="193"/>
        <end position="221"/>
    </location>
</feature>
<evidence type="ECO:0000256" key="2">
    <source>
        <dbReference type="SAM" id="Phobius"/>
    </source>
</evidence>
<evidence type="ECO:0000313" key="4">
    <source>
        <dbReference type="Proteomes" id="UP000066480"/>
    </source>
</evidence>
<dbReference type="Proteomes" id="UP000066480">
    <property type="component" value="Chromosome"/>
</dbReference>
<dbReference type="EMBL" id="CP011112">
    <property type="protein sequence ID" value="AKU14760.1"/>
    <property type="molecule type" value="Genomic_DNA"/>
</dbReference>
<gene>
    <name evidence="3" type="ORF">VV02_00830</name>
</gene>
<feature type="transmembrane region" description="Helical" evidence="2">
    <location>
        <begin position="12"/>
        <end position="34"/>
    </location>
</feature>
<organism evidence="3 4">
    <name type="scientific">Luteipulveratus mongoliensis</name>
    <dbReference type="NCBI Taxonomy" id="571913"/>
    <lineage>
        <taxon>Bacteria</taxon>
        <taxon>Bacillati</taxon>
        <taxon>Actinomycetota</taxon>
        <taxon>Actinomycetes</taxon>
        <taxon>Micrococcales</taxon>
        <taxon>Dermacoccaceae</taxon>
        <taxon>Luteipulveratus</taxon>
    </lineage>
</organism>
<keyword evidence="2" id="KW-0472">Membrane</keyword>
<name>A0A0K1JDU9_9MICO</name>
<keyword evidence="2" id="KW-0812">Transmembrane</keyword>
<evidence type="ECO:0000313" key="3">
    <source>
        <dbReference type="EMBL" id="AKU14760.1"/>
    </source>
</evidence>